<feature type="compositionally biased region" description="Polar residues" evidence="4">
    <location>
        <begin position="478"/>
        <end position="491"/>
    </location>
</feature>
<reference evidence="6 7" key="1">
    <citation type="journal article" date="2024" name="Commun. Biol.">
        <title>Comparative genomic analysis of thermophilic fungi reveals convergent evolutionary adaptations and gene losses.</title>
        <authorList>
            <person name="Steindorff A.S."/>
            <person name="Aguilar-Pontes M.V."/>
            <person name="Robinson A.J."/>
            <person name="Andreopoulos B."/>
            <person name="LaButti K."/>
            <person name="Kuo A."/>
            <person name="Mondo S."/>
            <person name="Riley R."/>
            <person name="Otillar R."/>
            <person name="Haridas S."/>
            <person name="Lipzen A."/>
            <person name="Grimwood J."/>
            <person name="Schmutz J."/>
            <person name="Clum A."/>
            <person name="Reid I.D."/>
            <person name="Moisan M.C."/>
            <person name="Butler G."/>
            <person name="Nguyen T.T.M."/>
            <person name="Dewar K."/>
            <person name="Conant G."/>
            <person name="Drula E."/>
            <person name="Henrissat B."/>
            <person name="Hansel C."/>
            <person name="Singer S."/>
            <person name="Hutchinson M.I."/>
            <person name="de Vries R.P."/>
            <person name="Natvig D.O."/>
            <person name="Powell A.J."/>
            <person name="Tsang A."/>
            <person name="Grigoriev I.V."/>
        </authorList>
    </citation>
    <scope>NUCLEOTIDE SEQUENCE [LARGE SCALE GENOMIC DNA]</scope>
    <source>
        <strain evidence="6 7">CBS 620.91</strain>
    </source>
</reference>
<dbReference type="InterPro" id="IPR057517">
    <property type="entry name" value="SsdA-like_C"/>
</dbReference>
<dbReference type="EMBL" id="JAZGSY010000157">
    <property type="protein sequence ID" value="KAL1839442.1"/>
    <property type="molecule type" value="Genomic_DNA"/>
</dbReference>
<keyword evidence="2 3" id="KW-0040">ANK repeat</keyword>
<dbReference type="Proteomes" id="UP001583172">
    <property type="component" value="Unassembled WGS sequence"/>
</dbReference>
<sequence>MAPARERDRVAQSLSDLHLAVITGQVRQVAELLNRPDRFRVVNEQDREGTTPLMAAVLTGQLQMVRLLLQNGASTGIRDHRGRKARHYTRVSLFPRKIDLYKSLGMPPMSPKQRSELLAIAKLLRFPAALESCRGGGRHAYSGAVFSKVQDTISVLQPDAVFKVSKPNLGRATVGFIVSAAQPEVKTVAVSGWNSDLVQGPNVLDSCKYLDLVRKFAQLLDFDIPVTQRDNNGVHLPEHAGRFLASHVEKKLAVFWVLATLKAMLSTTDLSRYHELREADIPKVWKEAWVFLDHSPCGNCWDFLGAIKEATGLNIYVETRPFLVKGIREGIAGCDKCSCDRCKERFGKPLERPQPSRLDGEGDGESVEADGAASPAPRRGENRAEPGSQVTICSPPKKWKVFVDPLRGTAYGKPIGRPSNCVPGAIPSRSDQEQDQTSAQPAIKPVVRSSSRIPSAGPSRPNQRQGQVNPQLVARRIVQQSPVELDSGSSSDQRHRQTSIQPTARRTLQQQSGAEHNLEARPSVSQKQKGKQPATRRTIQQSTAALNLGRFRFDGRALPPAGISTSETVLLNNHERQGENERAVSGGMHAAMAKTKPRSQTTSRGQTKYRAQTKRDERIQSRSAFARAVAYHRDTGARGL</sequence>
<feature type="domain" description="Single-strand DNA deaminase toxin A-like C-terminal" evidence="5">
    <location>
        <begin position="189"/>
        <end position="253"/>
    </location>
</feature>
<dbReference type="SUPFAM" id="SSF48403">
    <property type="entry name" value="Ankyrin repeat"/>
    <property type="match status" value="1"/>
</dbReference>
<feature type="region of interest" description="Disordered" evidence="4">
    <location>
        <begin position="350"/>
        <end position="392"/>
    </location>
</feature>
<feature type="region of interest" description="Disordered" evidence="4">
    <location>
        <begin position="409"/>
        <end position="538"/>
    </location>
</feature>
<dbReference type="InterPro" id="IPR036770">
    <property type="entry name" value="Ankyrin_rpt-contain_sf"/>
</dbReference>
<evidence type="ECO:0000256" key="1">
    <source>
        <dbReference type="ARBA" id="ARBA00022737"/>
    </source>
</evidence>
<dbReference type="InterPro" id="IPR050889">
    <property type="entry name" value="Dendritic_Spine_Reg/Scaffold"/>
</dbReference>
<keyword evidence="7" id="KW-1185">Reference proteome</keyword>
<evidence type="ECO:0000256" key="4">
    <source>
        <dbReference type="SAM" id="MobiDB-lite"/>
    </source>
</evidence>
<gene>
    <name evidence="6" type="ORF">VTJ49DRAFT_1512</name>
</gene>
<accession>A0ABR3VCD6</accession>
<evidence type="ECO:0000259" key="5">
    <source>
        <dbReference type="Pfam" id="PF24120"/>
    </source>
</evidence>
<dbReference type="PROSITE" id="PS50297">
    <property type="entry name" value="ANK_REP_REGION"/>
    <property type="match status" value="1"/>
</dbReference>
<name>A0ABR3VCD6_HUMIN</name>
<feature type="compositionally biased region" description="Polar residues" evidence="4">
    <location>
        <begin position="598"/>
        <end position="610"/>
    </location>
</feature>
<feature type="region of interest" description="Disordered" evidence="4">
    <location>
        <begin position="582"/>
        <end position="625"/>
    </location>
</feature>
<dbReference type="PROSITE" id="PS50088">
    <property type="entry name" value="ANK_REPEAT"/>
    <property type="match status" value="1"/>
</dbReference>
<dbReference type="SMART" id="SM00248">
    <property type="entry name" value="ANK"/>
    <property type="match status" value="2"/>
</dbReference>
<evidence type="ECO:0000313" key="6">
    <source>
        <dbReference type="EMBL" id="KAL1839442.1"/>
    </source>
</evidence>
<organism evidence="6 7">
    <name type="scientific">Humicola insolens</name>
    <name type="common">Soft-rot fungus</name>
    <dbReference type="NCBI Taxonomy" id="85995"/>
    <lineage>
        <taxon>Eukaryota</taxon>
        <taxon>Fungi</taxon>
        <taxon>Dikarya</taxon>
        <taxon>Ascomycota</taxon>
        <taxon>Pezizomycotina</taxon>
        <taxon>Sordariomycetes</taxon>
        <taxon>Sordariomycetidae</taxon>
        <taxon>Sordariales</taxon>
        <taxon>Chaetomiaceae</taxon>
        <taxon>Mycothermus</taxon>
    </lineage>
</organism>
<dbReference type="Pfam" id="PF24120">
    <property type="entry name" value="SsdA_C"/>
    <property type="match status" value="1"/>
</dbReference>
<feature type="compositionally biased region" description="Polar residues" evidence="4">
    <location>
        <begin position="460"/>
        <end position="470"/>
    </location>
</feature>
<dbReference type="Pfam" id="PF12796">
    <property type="entry name" value="Ank_2"/>
    <property type="match status" value="1"/>
</dbReference>
<dbReference type="PANTHER" id="PTHR24166">
    <property type="entry name" value="ROLLING PEBBLES, ISOFORM B"/>
    <property type="match status" value="1"/>
</dbReference>
<dbReference type="InterPro" id="IPR002110">
    <property type="entry name" value="Ankyrin_rpt"/>
</dbReference>
<dbReference type="Gene3D" id="1.25.40.20">
    <property type="entry name" value="Ankyrin repeat-containing domain"/>
    <property type="match status" value="1"/>
</dbReference>
<feature type="repeat" description="ANK" evidence="3">
    <location>
        <begin position="48"/>
        <end position="80"/>
    </location>
</feature>
<dbReference type="PANTHER" id="PTHR24166:SF48">
    <property type="entry name" value="PROTEIN VAPYRIN"/>
    <property type="match status" value="1"/>
</dbReference>
<comment type="caution">
    <text evidence="6">The sequence shown here is derived from an EMBL/GenBank/DDBJ whole genome shotgun (WGS) entry which is preliminary data.</text>
</comment>
<feature type="compositionally biased region" description="Polar residues" evidence="4">
    <location>
        <begin position="498"/>
        <end position="514"/>
    </location>
</feature>
<evidence type="ECO:0000256" key="2">
    <source>
        <dbReference type="ARBA" id="ARBA00023043"/>
    </source>
</evidence>
<evidence type="ECO:0000313" key="7">
    <source>
        <dbReference type="Proteomes" id="UP001583172"/>
    </source>
</evidence>
<keyword evidence="1" id="KW-0677">Repeat</keyword>
<proteinExistence type="predicted"/>
<protein>
    <recommendedName>
        <fullName evidence="5">Single-strand DNA deaminase toxin A-like C-terminal domain-containing protein</fullName>
    </recommendedName>
</protein>
<evidence type="ECO:0000256" key="3">
    <source>
        <dbReference type="PROSITE-ProRule" id="PRU00023"/>
    </source>
</evidence>